<sequence length="432" mass="50020">MSCSAVFFLDLKGKVIISRNYRGDVDMTLIEKFMPLLMDKEEEGCATPILYQQEATFIYVKHTNLYLVAMCRKNSNAALVFAFLYKIIDVFTEYFKELEEESIRDNFVVIYELFDELMDFGYPQTTDGKILQEYITQEGHKLEVQPRPPMAVTNAVSWRTEGIKYRKNEVFLDVVESVNLLANASGNVLRSEIVGSVKMRVFLSGMPELRLGLNDKILFESTGRGRTKSVELEDVKFHQCVRLSRFENDRTISFIPPDDEFELMSYRLTTNVKPLIWIESVINVHRHSRIDYMIKVIFKIIIYYSAKSQFKRRSTANNVEIIIPVPSDADSPKFKTSVGSVKYYPEQSAFHWFIKAFPGGKEYLMRAHFGLPSVEGEVTEGRPPIKVKFEIPYFTVSGIQVRYLKIIEKSGYQALPWVRYITQNGEYELRIG</sequence>
<keyword evidence="6" id="KW-0968">Cytoplasmic vesicle</keyword>
<gene>
    <name evidence="9" type="ORF">D917_06962</name>
</gene>
<dbReference type="PROSITE" id="PS00990">
    <property type="entry name" value="CLAT_ADAPTOR_M_1"/>
    <property type="match status" value="1"/>
</dbReference>
<dbReference type="InterPro" id="IPR028565">
    <property type="entry name" value="MHD"/>
</dbReference>
<evidence type="ECO:0000256" key="6">
    <source>
        <dbReference type="ARBA" id="ARBA00023329"/>
    </source>
</evidence>
<dbReference type="CDD" id="cd09258">
    <property type="entry name" value="AP-1_Mu1A_Cterm"/>
    <property type="match status" value="1"/>
</dbReference>
<dbReference type="AlphaFoldDB" id="A0A1Y3ER65"/>
<dbReference type="GO" id="GO:0030665">
    <property type="term" value="C:clathrin-coated vesicle membrane"/>
    <property type="evidence" value="ECO:0007669"/>
    <property type="project" value="UniProtKB-SubCell"/>
</dbReference>
<dbReference type="PRINTS" id="PR00314">
    <property type="entry name" value="CLATHRINADPT"/>
</dbReference>
<dbReference type="Gene3D" id="3.30.450.60">
    <property type="match status" value="1"/>
</dbReference>
<dbReference type="FunFam" id="3.30.450.60:FF:000006">
    <property type="entry name" value="AP-1 complex subunit mu-1 isoform 1"/>
    <property type="match status" value="1"/>
</dbReference>
<proteinExistence type="inferred from homology"/>
<dbReference type="CDD" id="cd14835">
    <property type="entry name" value="AP1_Mu_N"/>
    <property type="match status" value="1"/>
</dbReference>
<evidence type="ECO:0000256" key="3">
    <source>
        <dbReference type="ARBA" id="ARBA00022448"/>
    </source>
</evidence>
<reference evidence="9 10" key="1">
    <citation type="submission" date="2015-04" db="EMBL/GenBank/DDBJ databases">
        <title>Draft genome of the roundworm Trichinella nativa.</title>
        <authorList>
            <person name="Mitreva M."/>
        </authorList>
    </citation>
    <scope>NUCLEOTIDE SEQUENCE [LARGE SCALE GENOMIC DNA]</scope>
    <source>
        <strain evidence="9 10">ISS45</strain>
    </source>
</reference>
<feature type="domain" description="MHD" evidence="8">
    <location>
        <begin position="167"/>
        <end position="430"/>
    </location>
</feature>
<accession>A0A1Y3ER65</accession>
<dbReference type="SUPFAM" id="SSF64356">
    <property type="entry name" value="SNARE-like"/>
    <property type="match status" value="1"/>
</dbReference>
<dbReference type="EMBL" id="LVZM01004582">
    <property type="protein sequence ID" value="OUC47395.1"/>
    <property type="molecule type" value="Genomic_DNA"/>
</dbReference>
<evidence type="ECO:0000256" key="2">
    <source>
        <dbReference type="ARBA" id="ARBA00005324"/>
    </source>
</evidence>
<dbReference type="InterPro" id="IPR036168">
    <property type="entry name" value="AP2_Mu_C_sf"/>
</dbReference>
<evidence type="ECO:0000256" key="5">
    <source>
        <dbReference type="ARBA" id="ARBA00023136"/>
    </source>
</evidence>
<dbReference type="InterPro" id="IPR050431">
    <property type="entry name" value="Adaptor_comp_med_subunit"/>
</dbReference>
<comment type="similarity">
    <text evidence="2 7">Belongs to the adaptor complexes medium subunit family.</text>
</comment>
<keyword evidence="5" id="KW-0472">Membrane</keyword>
<comment type="subcellular location">
    <subcellularLocation>
        <location evidence="1">Cytoplasmic vesicle</location>
        <location evidence="1">Clathrin-coated vesicle membrane</location>
        <topology evidence="1">Peripheral membrane protein</topology>
        <orientation evidence="1">Cytoplasmic side</orientation>
    </subcellularLocation>
</comment>
<dbReference type="InterPro" id="IPR018240">
    <property type="entry name" value="Clathrin_mu_CS"/>
</dbReference>
<dbReference type="Pfam" id="PF00928">
    <property type="entry name" value="Adap_comp_sub"/>
    <property type="match status" value="1"/>
</dbReference>
<keyword evidence="4 7" id="KW-0653">Protein transport</keyword>
<comment type="caution">
    <text evidence="9">The sequence shown here is derived from an EMBL/GenBank/DDBJ whole genome shotgun (WGS) entry which is preliminary data.</text>
</comment>
<dbReference type="InterPro" id="IPR022775">
    <property type="entry name" value="AP_mu_sigma_su"/>
</dbReference>
<evidence type="ECO:0000313" key="10">
    <source>
        <dbReference type="Proteomes" id="UP000243006"/>
    </source>
</evidence>
<dbReference type="PIRSF" id="PIRSF005992">
    <property type="entry name" value="Clathrin_mu"/>
    <property type="match status" value="1"/>
</dbReference>
<evidence type="ECO:0000256" key="1">
    <source>
        <dbReference type="ARBA" id="ARBA00004145"/>
    </source>
</evidence>
<dbReference type="InterPro" id="IPR011012">
    <property type="entry name" value="Longin-like_dom_sf"/>
</dbReference>
<dbReference type="SUPFAM" id="SSF49447">
    <property type="entry name" value="Second domain of Mu2 adaptin subunit (ap50) of ap2 adaptor"/>
    <property type="match status" value="1"/>
</dbReference>
<organism evidence="9 10">
    <name type="scientific">Trichinella nativa</name>
    <dbReference type="NCBI Taxonomy" id="6335"/>
    <lineage>
        <taxon>Eukaryota</taxon>
        <taxon>Metazoa</taxon>
        <taxon>Ecdysozoa</taxon>
        <taxon>Nematoda</taxon>
        <taxon>Enoplea</taxon>
        <taxon>Dorylaimia</taxon>
        <taxon>Trichinellida</taxon>
        <taxon>Trichinellidae</taxon>
        <taxon>Trichinella</taxon>
    </lineage>
</organism>
<dbReference type="GO" id="GO:0016192">
    <property type="term" value="P:vesicle-mediated transport"/>
    <property type="evidence" value="ECO:0007669"/>
    <property type="project" value="InterPro"/>
</dbReference>
<protein>
    <submittedName>
        <fullName evidence="9">Adaptor complexe medium subunit family protein</fullName>
    </submittedName>
</protein>
<evidence type="ECO:0000259" key="8">
    <source>
        <dbReference type="PROSITE" id="PS51072"/>
    </source>
</evidence>
<evidence type="ECO:0000256" key="4">
    <source>
        <dbReference type="ARBA" id="ARBA00022927"/>
    </source>
</evidence>
<dbReference type="PANTHER" id="PTHR10529">
    <property type="entry name" value="AP COMPLEX SUBUNIT MU"/>
    <property type="match status" value="1"/>
</dbReference>
<name>A0A1Y3ER65_9BILA</name>
<evidence type="ECO:0000256" key="7">
    <source>
        <dbReference type="PIRNR" id="PIRNR005992"/>
    </source>
</evidence>
<dbReference type="Gene3D" id="2.60.40.1170">
    <property type="entry name" value="Mu homology domain, subdomain B"/>
    <property type="match status" value="2"/>
</dbReference>
<dbReference type="GO" id="GO:0006886">
    <property type="term" value="P:intracellular protein transport"/>
    <property type="evidence" value="ECO:0007669"/>
    <property type="project" value="UniProtKB-UniRule"/>
</dbReference>
<dbReference type="PROSITE" id="PS51072">
    <property type="entry name" value="MHD"/>
    <property type="match status" value="1"/>
</dbReference>
<dbReference type="InterPro" id="IPR001392">
    <property type="entry name" value="Clathrin_mu"/>
</dbReference>
<dbReference type="Pfam" id="PF01217">
    <property type="entry name" value="Clat_adaptor_s"/>
    <property type="match status" value="1"/>
</dbReference>
<dbReference type="GO" id="GO:0030131">
    <property type="term" value="C:clathrin adaptor complex"/>
    <property type="evidence" value="ECO:0007669"/>
    <property type="project" value="UniProtKB-UniRule"/>
</dbReference>
<keyword evidence="3 7" id="KW-0813">Transport</keyword>
<dbReference type="Proteomes" id="UP000243006">
    <property type="component" value="Unassembled WGS sequence"/>
</dbReference>
<evidence type="ECO:0000313" key="9">
    <source>
        <dbReference type="EMBL" id="OUC47395.1"/>
    </source>
</evidence>